<dbReference type="OrthoDB" id="10265837at2759"/>
<proteinExistence type="predicted"/>
<dbReference type="EMBL" id="ASPP01001157">
    <property type="protein sequence ID" value="ETO35945.1"/>
    <property type="molecule type" value="Genomic_DNA"/>
</dbReference>
<evidence type="ECO:0000313" key="3">
    <source>
        <dbReference type="Proteomes" id="UP000023152"/>
    </source>
</evidence>
<keyword evidence="3" id="KW-1185">Reference proteome</keyword>
<gene>
    <name evidence="2" type="ORF">RFI_01115</name>
</gene>
<dbReference type="GO" id="GO:0005829">
    <property type="term" value="C:cytosol"/>
    <property type="evidence" value="ECO:0007669"/>
    <property type="project" value="TreeGrafter"/>
</dbReference>
<evidence type="ECO:0000259" key="1">
    <source>
        <dbReference type="Pfam" id="PF02036"/>
    </source>
</evidence>
<accession>X6PBR9</accession>
<reference evidence="2 3" key="1">
    <citation type="journal article" date="2013" name="Curr. Biol.">
        <title>The Genome of the Foraminiferan Reticulomyxa filosa.</title>
        <authorList>
            <person name="Glockner G."/>
            <person name="Hulsmann N."/>
            <person name="Schleicher M."/>
            <person name="Noegel A.A."/>
            <person name="Eichinger L."/>
            <person name="Gallinger C."/>
            <person name="Pawlowski J."/>
            <person name="Sierra R."/>
            <person name="Euteneuer U."/>
            <person name="Pillet L."/>
            <person name="Moustafa A."/>
            <person name="Platzer M."/>
            <person name="Groth M."/>
            <person name="Szafranski K."/>
            <person name="Schliwa M."/>
        </authorList>
    </citation>
    <scope>NUCLEOTIDE SEQUENCE [LARGE SCALE GENOMIC DNA]</scope>
</reference>
<comment type="caution">
    <text evidence="2">The sequence shown here is derived from an EMBL/GenBank/DDBJ whole genome shotgun (WGS) entry which is preliminary data.</text>
</comment>
<protein>
    <recommendedName>
        <fullName evidence="1">SCP2 domain-containing protein</fullName>
    </recommendedName>
</protein>
<dbReference type="Pfam" id="PF02036">
    <property type="entry name" value="SCP2"/>
    <property type="match status" value="1"/>
</dbReference>
<dbReference type="InterPro" id="IPR036527">
    <property type="entry name" value="SCP2_sterol-bd_dom_sf"/>
</dbReference>
<sequence>MAIGVSRSPYRSNIVLHVHISPLFFHLFGLKLGTPKKKESTRNLGFLINHLNLFSKHTMSFQAQAFFDAAEKLLPNQDFGDLKASFQFDISNGGDKQSWAIDIGKKKIVKGGVGSPTCRFTISDSDFVALVKKEVQPAELFMSGRLQLDGDMSVALKFQSVLEGIQVDPTFFLFIKGKKLTFWKFFDTCLKIEQIQIVKKPKLLK</sequence>
<organism evidence="2 3">
    <name type="scientific">Reticulomyxa filosa</name>
    <dbReference type="NCBI Taxonomy" id="46433"/>
    <lineage>
        <taxon>Eukaryota</taxon>
        <taxon>Sar</taxon>
        <taxon>Rhizaria</taxon>
        <taxon>Retaria</taxon>
        <taxon>Foraminifera</taxon>
        <taxon>Monothalamids</taxon>
        <taxon>Reticulomyxidae</taxon>
        <taxon>Reticulomyxa</taxon>
    </lineage>
</organism>
<feature type="domain" description="SCP2" evidence="1">
    <location>
        <begin position="79"/>
        <end position="163"/>
    </location>
</feature>
<dbReference type="InterPro" id="IPR003033">
    <property type="entry name" value="SCP2_sterol-bd_dom"/>
</dbReference>
<dbReference type="AlphaFoldDB" id="X6PBR9"/>
<dbReference type="PANTHER" id="PTHR10094">
    <property type="entry name" value="STEROL CARRIER PROTEIN 2 SCP-2 FAMILY PROTEIN"/>
    <property type="match status" value="1"/>
</dbReference>
<dbReference type="Proteomes" id="UP000023152">
    <property type="component" value="Unassembled WGS sequence"/>
</dbReference>
<dbReference type="SUPFAM" id="SSF55718">
    <property type="entry name" value="SCP-like"/>
    <property type="match status" value="1"/>
</dbReference>
<dbReference type="PANTHER" id="PTHR10094:SF25">
    <property type="entry name" value="SCP2 STEROL-BINDING DOMAIN-CONTAINING PROTEIN 1"/>
    <property type="match status" value="1"/>
</dbReference>
<name>X6PBR9_RETFI</name>
<dbReference type="Gene3D" id="3.30.1050.10">
    <property type="entry name" value="SCP2 sterol-binding domain"/>
    <property type="match status" value="1"/>
</dbReference>
<evidence type="ECO:0000313" key="2">
    <source>
        <dbReference type="EMBL" id="ETO35945.1"/>
    </source>
</evidence>